<feature type="domain" description="Metallo-beta-lactamase" evidence="2">
    <location>
        <begin position="45"/>
        <end position="211"/>
    </location>
</feature>
<dbReference type="PANTHER" id="PTHR46233">
    <property type="entry name" value="HYDROXYACYLGLUTATHIONE HYDROLASE GLOC"/>
    <property type="match status" value="1"/>
</dbReference>
<dbReference type="InterPro" id="IPR051453">
    <property type="entry name" value="MBL_Glyoxalase_II"/>
</dbReference>
<gene>
    <name evidence="3" type="ORF">KV203_11280</name>
</gene>
<sequence>MSKQQGKRAPVPIDAYTGHVSPGSAAQRRELPGATVYKMSVGPMDNNAYLVRCSGTGQALLIDAANEGPRLRRLIAQETPGLARILTTHRHADHWQALAEVTAATGVPTTAHRLDAAELPVSPDVELTDGDQLQVGDRTLEVIHLVGHTPGSIALALTDDAGGVHLFTGDSLFPGGVGRTTSSADFTRLLDDVSTKLFDRYPDHAVVYPGHGDDTTLGAERPHLAEWRARGW</sequence>
<dbReference type="SUPFAM" id="SSF56281">
    <property type="entry name" value="Metallo-hydrolase/oxidoreductase"/>
    <property type="match status" value="1"/>
</dbReference>
<accession>A0ABX8S424</accession>
<evidence type="ECO:0000313" key="4">
    <source>
        <dbReference type="Proteomes" id="UP000887023"/>
    </source>
</evidence>
<dbReference type="PANTHER" id="PTHR46233:SF1">
    <property type="entry name" value="CONSERVED PROTEIN"/>
    <property type="match status" value="1"/>
</dbReference>
<dbReference type="SMART" id="SM00849">
    <property type="entry name" value="Lactamase_B"/>
    <property type="match status" value="1"/>
</dbReference>
<dbReference type="Gene3D" id="3.60.15.10">
    <property type="entry name" value="Ribonuclease Z/Hydroxyacylglutathione hydrolase-like"/>
    <property type="match status" value="1"/>
</dbReference>
<evidence type="ECO:0000313" key="3">
    <source>
        <dbReference type="EMBL" id="QXQ12554.1"/>
    </source>
</evidence>
<evidence type="ECO:0000256" key="1">
    <source>
        <dbReference type="SAM" id="MobiDB-lite"/>
    </source>
</evidence>
<dbReference type="RefSeq" id="WP_066470923.1">
    <property type="nucleotide sequence ID" value="NZ_CBCRUZ010000025.1"/>
</dbReference>
<protein>
    <submittedName>
        <fullName evidence="3">MBL fold metallo-hydrolase</fullName>
    </submittedName>
</protein>
<dbReference type="Proteomes" id="UP000887023">
    <property type="component" value="Chromosome"/>
</dbReference>
<reference evidence="3" key="1">
    <citation type="submission" date="2021-07" db="EMBL/GenBank/DDBJ databases">
        <title>Candidatus Kaistella beijingensis sp. nov. isolated from a municipal wastewater treatment plant is involved in sludge foaming.</title>
        <authorList>
            <person name="Song Y."/>
            <person name="Liu S.-J."/>
        </authorList>
    </citation>
    <scope>NUCLEOTIDE SEQUENCE</scope>
    <source>
        <strain evidence="3">DSM 43998</strain>
    </source>
</reference>
<feature type="region of interest" description="Disordered" evidence="1">
    <location>
        <begin position="1"/>
        <end position="27"/>
    </location>
</feature>
<evidence type="ECO:0000259" key="2">
    <source>
        <dbReference type="SMART" id="SM00849"/>
    </source>
</evidence>
<dbReference type="EMBL" id="CP079105">
    <property type="protein sequence ID" value="QXQ12554.1"/>
    <property type="molecule type" value="Genomic_DNA"/>
</dbReference>
<dbReference type="InterPro" id="IPR036866">
    <property type="entry name" value="RibonucZ/Hydroxyglut_hydro"/>
</dbReference>
<proteinExistence type="predicted"/>
<name>A0ABX8S424_9ACTN</name>
<dbReference type="CDD" id="cd06262">
    <property type="entry name" value="metallo-hydrolase-like_MBL-fold"/>
    <property type="match status" value="1"/>
</dbReference>
<organism evidence="3 4">
    <name type="scientific">Skermania pinensis</name>
    <dbReference type="NCBI Taxonomy" id="39122"/>
    <lineage>
        <taxon>Bacteria</taxon>
        <taxon>Bacillati</taxon>
        <taxon>Actinomycetota</taxon>
        <taxon>Actinomycetes</taxon>
        <taxon>Mycobacteriales</taxon>
        <taxon>Gordoniaceae</taxon>
        <taxon>Skermania</taxon>
    </lineage>
</organism>
<keyword evidence="4" id="KW-1185">Reference proteome</keyword>
<dbReference type="Pfam" id="PF00753">
    <property type="entry name" value="Lactamase_B"/>
    <property type="match status" value="1"/>
</dbReference>
<dbReference type="InterPro" id="IPR001279">
    <property type="entry name" value="Metallo-B-lactamas"/>
</dbReference>